<dbReference type="InterPro" id="IPR013083">
    <property type="entry name" value="Znf_RING/FYVE/PHD"/>
</dbReference>
<sequence length="595" mass="60953">MSAARAVVDGRIREVLASTYFILNENGPLCFTVGGSDASDQHHRVSIGDRHTCTCAAGRAGREPCEHMLFALLKVFRVPPTNPLVYNLGIREAQLEEVMKGRAKRSRRLARPPPDLAAASVPPPHGADGAGAQPAVQRRTPTADDTCPICMESLDAGGSLVWCRDGCGNNVHRHCMLVWAKHRAAQVGGEQRSTCPMCRAPWGEIGLPEREERPRQTAARRREQRLRELADADAATHYGVGCSGCKGGAILGTRFRCIICDGYNLCTLCFAHEAMHAQHTFECIRRPGDEWQIADRASFAGAVRERAAAGAGGADGPGGAARGGPSADAAEGSAEAQIARLARVQMPVEPAGESLPPGAGEAVRSSPPPPSGGAGAADDEARAAADAPAAAALVALAHCAHCGRIARKQQWFKALPCGHHIHEACLPDWLRAHHGVCPNCHRTAVAVAPAAAARESAASSGAPSSLARAASATVGGSQHAGGAPVASRRRASGAATAAKRPSFSAAPATPLCIDLGVTGCSIGACAHGAGAGAPAPAGLATLALAGRGVGAGAPTMPLSVGFCGPARSAAQPPRQGAALRGRLARGMTSTVTVSR</sequence>
<dbReference type="Gene3D" id="3.30.40.10">
    <property type="entry name" value="Zinc/RING finger domain, C3HC4 (zinc finger)"/>
    <property type="match status" value="2"/>
</dbReference>
<feature type="compositionally biased region" description="Low complexity" evidence="5">
    <location>
        <begin position="480"/>
        <end position="500"/>
    </location>
</feature>
<dbReference type="CDD" id="cd16494">
    <property type="entry name" value="RING-CH-C4HC3_ZSWM2"/>
    <property type="match status" value="1"/>
</dbReference>
<protein>
    <recommendedName>
        <fullName evidence="11">Anaphase-promoting complex subunit 11</fullName>
    </recommendedName>
</protein>
<dbReference type="GO" id="GO:0061630">
    <property type="term" value="F:ubiquitin protein ligase activity"/>
    <property type="evidence" value="ECO:0007669"/>
    <property type="project" value="InterPro"/>
</dbReference>
<dbReference type="InterPro" id="IPR000433">
    <property type="entry name" value="Znf_ZZ"/>
</dbReference>
<name>A0A8J5XP74_DIALT</name>
<dbReference type="OrthoDB" id="2122982at2759"/>
<gene>
    <name evidence="9" type="ORF">KFE25_002924</name>
</gene>
<dbReference type="Pfam" id="PF04434">
    <property type="entry name" value="SWIM"/>
    <property type="match status" value="1"/>
</dbReference>
<reference evidence="9" key="1">
    <citation type="submission" date="2021-05" db="EMBL/GenBank/DDBJ databases">
        <title>The genome of the haptophyte Pavlova lutheri (Diacronema luteri, Pavlovales) - a model for lipid biosynthesis in eukaryotic algae.</title>
        <authorList>
            <person name="Hulatt C.J."/>
            <person name="Posewitz M.C."/>
        </authorList>
    </citation>
    <scope>NUCLEOTIDE SEQUENCE</scope>
    <source>
        <strain evidence="9">NIVA-4/92</strain>
    </source>
</reference>
<feature type="region of interest" description="Disordered" evidence="5">
    <location>
        <begin position="473"/>
        <end position="500"/>
    </location>
</feature>
<feature type="domain" description="SWIM-type" evidence="8">
    <location>
        <begin position="43"/>
        <end position="76"/>
    </location>
</feature>
<feature type="domain" description="ZZ-type" evidence="7">
    <location>
        <begin position="237"/>
        <end position="289"/>
    </location>
</feature>
<feature type="domain" description="RING-type" evidence="6">
    <location>
        <begin position="399"/>
        <end position="441"/>
    </location>
</feature>
<organism evidence="9 10">
    <name type="scientific">Diacronema lutheri</name>
    <name type="common">Unicellular marine alga</name>
    <name type="synonym">Monochrysis lutheri</name>
    <dbReference type="NCBI Taxonomy" id="2081491"/>
    <lineage>
        <taxon>Eukaryota</taxon>
        <taxon>Haptista</taxon>
        <taxon>Haptophyta</taxon>
        <taxon>Pavlovophyceae</taxon>
        <taxon>Pavlovales</taxon>
        <taxon>Pavlovaceae</taxon>
        <taxon>Diacronema</taxon>
    </lineage>
</organism>
<evidence type="ECO:0000256" key="2">
    <source>
        <dbReference type="ARBA" id="ARBA00022771"/>
    </source>
</evidence>
<evidence type="ECO:0000259" key="8">
    <source>
        <dbReference type="PROSITE" id="PS50966"/>
    </source>
</evidence>
<evidence type="ECO:0000313" key="10">
    <source>
        <dbReference type="Proteomes" id="UP000751190"/>
    </source>
</evidence>
<dbReference type="Pfam" id="PF00569">
    <property type="entry name" value="ZZ"/>
    <property type="match status" value="1"/>
</dbReference>
<dbReference type="InterPro" id="IPR039903">
    <property type="entry name" value="Zswim2"/>
</dbReference>
<keyword evidence="3" id="KW-0862">Zinc</keyword>
<proteinExistence type="predicted"/>
<dbReference type="OMA" id="HHIHEAC"/>
<feature type="compositionally biased region" description="Pro residues" evidence="5">
    <location>
        <begin position="111"/>
        <end position="125"/>
    </location>
</feature>
<feature type="region of interest" description="Disordered" evidence="5">
    <location>
        <begin position="308"/>
        <end position="334"/>
    </location>
</feature>
<dbReference type="SUPFAM" id="SSF57850">
    <property type="entry name" value="RING/U-box"/>
    <property type="match status" value="3"/>
</dbReference>
<evidence type="ECO:0000256" key="5">
    <source>
        <dbReference type="SAM" id="MobiDB-lite"/>
    </source>
</evidence>
<dbReference type="AlphaFoldDB" id="A0A8J5XP74"/>
<evidence type="ECO:0000259" key="6">
    <source>
        <dbReference type="PROSITE" id="PS50089"/>
    </source>
</evidence>
<dbReference type="GO" id="GO:0008270">
    <property type="term" value="F:zinc ion binding"/>
    <property type="evidence" value="ECO:0007669"/>
    <property type="project" value="UniProtKB-KW"/>
</dbReference>
<dbReference type="SMART" id="SM00184">
    <property type="entry name" value="RING"/>
    <property type="match status" value="2"/>
</dbReference>
<evidence type="ECO:0000313" key="9">
    <source>
        <dbReference type="EMBL" id="KAG8465617.1"/>
    </source>
</evidence>
<feature type="domain" description="RING-type" evidence="6">
    <location>
        <begin position="147"/>
        <end position="199"/>
    </location>
</feature>
<dbReference type="InterPro" id="IPR001841">
    <property type="entry name" value="Znf_RING"/>
</dbReference>
<evidence type="ECO:0000256" key="1">
    <source>
        <dbReference type="ARBA" id="ARBA00022723"/>
    </source>
</evidence>
<dbReference type="EMBL" id="JAGTXO010000010">
    <property type="protein sequence ID" value="KAG8465617.1"/>
    <property type="molecule type" value="Genomic_DNA"/>
</dbReference>
<dbReference type="PANTHER" id="PTHR21540:SF3">
    <property type="entry name" value="E3 UBIQUITIN-PROTEIN LIGASE ZSWIM2"/>
    <property type="match status" value="1"/>
</dbReference>
<evidence type="ECO:0000259" key="7">
    <source>
        <dbReference type="PROSITE" id="PS50135"/>
    </source>
</evidence>
<evidence type="ECO:0008006" key="11">
    <source>
        <dbReference type="Google" id="ProtNLM"/>
    </source>
</evidence>
<keyword evidence="10" id="KW-1185">Reference proteome</keyword>
<dbReference type="SMART" id="SM00291">
    <property type="entry name" value="ZnF_ZZ"/>
    <property type="match status" value="1"/>
</dbReference>
<keyword evidence="1" id="KW-0479">Metal-binding</keyword>
<accession>A0A8J5XP74</accession>
<dbReference type="Proteomes" id="UP000751190">
    <property type="component" value="Unassembled WGS sequence"/>
</dbReference>
<dbReference type="Pfam" id="PF13639">
    <property type="entry name" value="zf-RING_2"/>
    <property type="match status" value="1"/>
</dbReference>
<dbReference type="PROSITE" id="PS50089">
    <property type="entry name" value="ZF_RING_2"/>
    <property type="match status" value="2"/>
</dbReference>
<evidence type="ECO:0000256" key="3">
    <source>
        <dbReference type="ARBA" id="ARBA00022833"/>
    </source>
</evidence>
<feature type="compositionally biased region" description="Gly residues" evidence="5">
    <location>
        <begin position="310"/>
        <end position="322"/>
    </location>
</feature>
<keyword evidence="2 4" id="KW-0863">Zinc-finger</keyword>
<dbReference type="InterPro" id="IPR007527">
    <property type="entry name" value="Znf_SWIM"/>
</dbReference>
<feature type="region of interest" description="Disordered" evidence="5">
    <location>
        <begin position="349"/>
        <end position="382"/>
    </location>
</feature>
<dbReference type="PROSITE" id="PS50135">
    <property type="entry name" value="ZF_ZZ_2"/>
    <property type="match status" value="1"/>
</dbReference>
<dbReference type="PROSITE" id="PS01357">
    <property type="entry name" value="ZF_ZZ_1"/>
    <property type="match status" value="1"/>
</dbReference>
<feature type="region of interest" description="Disordered" evidence="5">
    <location>
        <begin position="103"/>
        <end position="142"/>
    </location>
</feature>
<comment type="caution">
    <text evidence="9">The sequence shown here is derived from an EMBL/GenBank/DDBJ whole genome shotgun (WGS) entry which is preliminary data.</text>
</comment>
<evidence type="ECO:0000256" key="4">
    <source>
        <dbReference type="PROSITE-ProRule" id="PRU00228"/>
    </source>
</evidence>
<dbReference type="InterPro" id="IPR043145">
    <property type="entry name" value="Znf_ZZ_sf"/>
</dbReference>
<dbReference type="Gene3D" id="3.30.60.90">
    <property type="match status" value="1"/>
</dbReference>
<dbReference type="PANTHER" id="PTHR21540">
    <property type="entry name" value="RING FINGER AND SWIM DOMAIN-CONTAINING PROTEIN 2"/>
    <property type="match status" value="1"/>
</dbReference>
<dbReference type="PROSITE" id="PS50966">
    <property type="entry name" value="ZF_SWIM"/>
    <property type="match status" value="1"/>
</dbReference>